<proteinExistence type="predicted"/>
<sequence length="303" mass="32815">MPARLVACQDAALPAAVTVMPAPMDLFAASAPTSTPSAAPGIRCGIGGWVFPEWRDNFYPAGLVQRRELEYASRQLRSIEINGTYYRAPAAATLAGWAKQVPDGFVFSLKAPKAIVLQRSLAGASRMAAAFVDTLQALGDRLGPVVWQFTPARRFDVDDLTAFLDRLPRTLDGQPLRHALEVRHASFRCPEYVALARTHGVATVFTDSPEHPSLADLTGPFAYARLMRSQADEPHGYPTAALDAWAERATQWRAGGDPPELPHVEAPRPSQAARDVFVYFISAAKARNPAAAMALQARVDRAG</sequence>
<evidence type="ECO:0000313" key="2">
    <source>
        <dbReference type="Proteomes" id="UP001620460"/>
    </source>
</evidence>
<name>A0ABW8JTL8_9GAMM</name>
<evidence type="ECO:0000313" key="1">
    <source>
        <dbReference type="EMBL" id="MFK2904452.1"/>
    </source>
</evidence>
<dbReference type="Gene3D" id="3.20.20.410">
    <property type="entry name" value="Protein of unknown function UPF0759"/>
    <property type="match status" value="1"/>
</dbReference>
<dbReference type="PANTHER" id="PTHR30348">
    <property type="entry name" value="UNCHARACTERIZED PROTEIN YECE"/>
    <property type="match status" value="1"/>
</dbReference>
<dbReference type="EMBL" id="JADIKM010000003">
    <property type="protein sequence ID" value="MFK2904452.1"/>
    <property type="molecule type" value="Genomic_DNA"/>
</dbReference>
<accession>A0ABW8JTL8</accession>
<dbReference type="PANTHER" id="PTHR30348:SF4">
    <property type="entry name" value="DUF72 DOMAIN-CONTAINING PROTEIN"/>
    <property type="match status" value="1"/>
</dbReference>
<comment type="caution">
    <text evidence="1">The sequence shown here is derived from an EMBL/GenBank/DDBJ whole genome shotgun (WGS) entry which is preliminary data.</text>
</comment>
<reference evidence="1 2" key="1">
    <citation type="submission" date="2020-10" db="EMBL/GenBank/DDBJ databases">
        <title>Phylogeny of dyella-like bacteria.</title>
        <authorList>
            <person name="Fu J."/>
        </authorList>
    </citation>
    <scope>NUCLEOTIDE SEQUENCE [LARGE SCALE GENOMIC DNA]</scope>
    <source>
        <strain evidence="1 2">Gsoil3046</strain>
    </source>
</reference>
<dbReference type="Pfam" id="PF01904">
    <property type="entry name" value="DUF72"/>
    <property type="match status" value="1"/>
</dbReference>
<protein>
    <submittedName>
        <fullName evidence="1">DUF72 domain-containing protein</fullName>
    </submittedName>
</protein>
<dbReference type="SUPFAM" id="SSF117396">
    <property type="entry name" value="TM1631-like"/>
    <property type="match status" value="1"/>
</dbReference>
<dbReference type="Proteomes" id="UP001620460">
    <property type="component" value="Unassembled WGS sequence"/>
</dbReference>
<dbReference type="InterPro" id="IPR002763">
    <property type="entry name" value="DUF72"/>
</dbReference>
<dbReference type="InterPro" id="IPR036520">
    <property type="entry name" value="UPF0759_sf"/>
</dbReference>
<keyword evidence="2" id="KW-1185">Reference proteome</keyword>
<organism evidence="1 2">
    <name type="scientific">Dyella ginsengisoli</name>
    <dbReference type="NCBI Taxonomy" id="363848"/>
    <lineage>
        <taxon>Bacteria</taxon>
        <taxon>Pseudomonadati</taxon>
        <taxon>Pseudomonadota</taxon>
        <taxon>Gammaproteobacteria</taxon>
        <taxon>Lysobacterales</taxon>
        <taxon>Rhodanobacteraceae</taxon>
        <taxon>Dyella</taxon>
    </lineage>
</organism>
<gene>
    <name evidence="1" type="ORF">ISP17_10780</name>
</gene>